<dbReference type="Pfam" id="PF03221">
    <property type="entry name" value="HTH_Tnp_Tc5"/>
    <property type="match status" value="1"/>
</dbReference>
<dbReference type="SUPFAM" id="SSF46689">
    <property type="entry name" value="Homeodomain-like"/>
    <property type="match status" value="2"/>
</dbReference>
<evidence type="ECO:0000313" key="4">
    <source>
        <dbReference type="Proteomes" id="UP001374579"/>
    </source>
</evidence>
<dbReference type="EMBL" id="JBAMIC010000003">
    <property type="protein sequence ID" value="KAK7110337.1"/>
    <property type="molecule type" value="Genomic_DNA"/>
</dbReference>
<feature type="domain" description="HTH CENPB-type" evidence="2">
    <location>
        <begin position="59"/>
        <end position="130"/>
    </location>
</feature>
<evidence type="ECO:0000259" key="2">
    <source>
        <dbReference type="PROSITE" id="PS51253"/>
    </source>
</evidence>
<dbReference type="InterPro" id="IPR009057">
    <property type="entry name" value="Homeodomain-like_sf"/>
</dbReference>
<dbReference type="AlphaFoldDB" id="A0AAN9BRL4"/>
<evidence type="ECO:0000313" key="3">
    <source>
        <dbReference type="EMBL" id="KAK7110337.1"/>
    </source>
</evidence>
<comment type="caution">
    <text evidence="3">The sequence shown here is derived from an EMBL/GenBank/DDBJ whole genome shotgun (WGS) entry which is preliminary data.</text>
</comment>
<organism evidence="3 4">
    <name type="scientific">Littorina saxatilis</name>
    <dbReference type="NCBI Taxonomy" id="31220"/>
    <lineage>
        <taxon>Eukaryota</taxon>
        <taxon>Metazoa</taxon>
        <taxon>Spiralia</taxon>
        <taxon>Lophotrochozoa</taxon>
        <taxon>Mollusca</taxon>
        <taxon>Gastropoda</taxon>
        <taxon>Caenogastropoda</taxon>
        <taxon>Littorinimorpha</taxon>
        <taxon>Littorinoidea</taxon>
        <taxon>Littorinidae</taxon>
        <taxon>Littorina</taxon>
    </lineage>
</organism>
<dbReference type="Gene3D" id="1.10.10.60">
    <property type="entry name" value="Homeodomain-like"/>
    <property type="match status" value="1"/>
</dbReference>
<dbReference type="PROSITE" id="PS51253">
    <property type="entry name" value="HTH_CENPB"/>
    <property type="match status" value="1"/>
</dbReference>
<proteinExistence type="predicted"/>
<dbReference type="InterPro" id="IPR006600">
    <property type="entry name" value="HTH_CenpB_DNA-bd_dom"/>
</dbReference>
<protein>
    <recommendedName>
        <fullName evidence="2">HTH CENPB-type domain-containing protein</fullName>
    </recommendedName>
</protein>
<reference evidence="3 4" key="1">
    <citation type="submission" date="2024-02" db="EMBL/GenBank/DDBJ databases">
        <title>Chromosome-scale genome assembly of the rough periwinkle Littorina saxatilis.</title>
        <authorList>
            <person name="De Jode A."/>
            <person name="Faria R."/>
            <person name="Formenti G."/>
            <person name="Sims Y."/>
            <person name="Smith T.P."/>
            <person name="Tracey A."/>
            <person name="Wood J.M.D."/>
            <person name="Zagrodzka Z.B."/>
            <person name="Johannesson K."/>
            <person name="Butlin R.K."/>
            <person name="Leder E.H."/>
        </authorList>
    </citation>
    <scope>NUCLEOTIDE SEQUENCE [LARGE SCALE GENOMIC DNA]</scope>
    <source>
        <strain evidence="3">Snail1</strain>
        <tissue evidence="3">Muscle</tissue>
    </source>
</reference>
<name>A0AAN9BRL4_9CAEN</name>
<accession>A0AAN9BRL4</accession>
<sequence>MPKTKRASYDAAFKIKAIDLAIRLESNRKAAFELGLNESMVRKWRKQRGQLLGCKKSRKSFRGKGARWPELEAELEDWVNLQRADGRGVSTVQVRLKAKEMAAAKNIDEFTGSASWCFRFMRRRNLSVRMKTTM</sequence>
<dbReference type="SMART" id="SM00674">
    <property type="entry name" value="CENPB"/>
    <property type="match status" value="1"/>
</dbReference>
<gene>
    <name evidence="3" type="ORF">V1264_014229</name>
</gene>
<dbReference type="Proteomes" id="UP001374579">
    <property type="component" value="Unassembled WGS sequence"/>
</dbReference>
<evidence type="ECO:0000256" key="1">
    <source>
        <dbReference type="ARBA" id="ARBA00023125"/>
    </source>
</evidence>
<dbReference type="GO" id="GO:0003677">
    <property type="term" value="F:DNA binding"/>
    <property type="evidence" value="ECO:0007669"/>
    <property type="project" value="UniProtKB-KW"/>
</dbReference>
<keyword evidence="1" id="KW-0238">DNA-binding</keyword>
<keyword evidence="4" id="KW-1185">Reference proteome</keyword>